<dbReference type="AlphaFoldDB" id="A0A2T7D984"/>
<proteinExistence type="predicted"/>
<dbReference type="Gramene" id="PUZ52151">
    <property type="protein sequence ID" value="PUZ52151"/>
    <property type="gene ID" value="GQ55_6G247700"/>
</dbReference>
<reference evidence="1 2" key="1">
    <citation type="submission" date="2018-04" db="EMBL/GenBank/DDBJ databases">
        <title>WGS assembly of Panicum hallii var. hallii HAL2.</title>
        <authorList>
            <person name="Lovell J."/>
            <person name="Jenkins J."/>
            <person name="Lowry D."/>
            <person name="Mamidi S."/>
            <person name="Sreedasyam A."/>
            <person name="Weng X."/>
            <person name="Barry K."/>
            <person name="Bonette J."/>
            <person name="Campitelli B."/>
            <person name="Daum C."/>
            <person name="Gordon S."/>
            <person name="Gould B."/>
            <person name="Lipzen A."/>
            <person name="MacQueen A."/>
            <person name="Palacio-Mejia J."/>
            <person name="Plott C."/>
            <person name="Shakirov E."/>
            <person name="Shu S."/>
            <person name="Yoshinaga Y."/>
            <person name="Zane M."/>
            <person name="Rokhsar D."/>
            <person name="Grimwood J."/>
            <person name="Schmutz J."/>
            <person name="Juenger T."/>
        </authorList>
    </citation>
    <scope>NUCLEOTIDE SEQUENCE [LARGE SCALE GENOMIC DNA]</scope>
    <source>
        <strain evidence="2">cv. HAL2</strain>
    </source>
</reference>
<keyword evidence="2" id="KW-1185">Reference proteome</keyword>
<sequence>MQLLQDLRGGLHLPPLPRLRPAAEKLYSNEIMVAVQEMVKEHVDRVPLEPADTDVTFLVVHWEGHIWLHKYIAKHVEVSSTREVSPGHQIYIGHFQRT</sequence>
<dbReference type="EMBL" id="CM009754">
    <property type="protein sequence ID" value="PUZ52151.1"/>
    <property type="molecule type" value="Genomic_DNA"/>
</dbReference>
<accession>A0A2T7D984</accession>
<gene>
    <name evidence="1" type="ORF">GQ55_6G247700</name>
</gene>
<evidence type="ECO:0000313" key="1">
    <source>
        <dbReference type="EMBL" id="PUZ52151.1"/>
    </source>
</evidence>
<protein>
    <submittedName>
        <fullName evidence="1">Uncharacterized protein</fullName>
    </submittedName>
</protein>
<dbReference type="OrthoDB" id="692574at2759"/>
<dbReference type="Proteomes" id="UP000244336">
    <property type="component" value="Chromosome 6"/>
</dbReference>
<organism evidence="1 2">
    <name type="scientific">Panicum hallii var. hallii</name>
    <dbReference type="NCBI Taxonomy" id="1504633"/>
    <lineage>
        <taxon>Eukaryota</taxon>
        <taxon>Viridiplantae</taxon>
        <taxon>Streptophyta</taxon>
        <taxon>Embryophyta</taxon>
        <taxon>Tracheophyta</taxon>
        <taxon>Spermatophyta</taxon>
        <taxon>Magnoliopsida</taxon>
        <taxon>Liliopsida</taxon>
        <taxon>Poales</taxon>
        <taxon>Poaceae</taxon>
        <taxon>PACMAD clade</taxon>
        <taxon>Panicoideae</taxon>
        <taxon>Panicodae</taxon>
        <taxon>Paniceae</taxon>
        <taxon>Panicinae</taxon>
        <taxon>Panicum</taxon>
        <taxon>Panicum sect. Panicum</taxon>
    </lineage>
</organism>
<evidence type="ECO:0000313" key="2">
    <source>
        <dbReference type="Proteomes" id="UP000244336"/>
    </source>
</evidence>
<name>A0A2T7D984_9POAL</name>